<feature type="non-terminal residue" evidence="1">
    <location>
        <position position="65"/>
    </location>
</feature>
<sequence length="65" mass="7243">QICVINNKITMEFSIGIISAEDGDELIPIDLSNFCSPYDFNNVTLIIEDKKLVVSKDYLAVHSPV</sequence>
<evidence type="ECO:0000313" key="2">
    <source>
        <dbReference type="Proteomes" id="UP001328107"/>
    </source>
</evidence>
<proteinExistence type="predicted"/>
<protein>
    <submittedName>
        <fullName evidence="1">Uncharacterized protein</fullName>
    </submittedName>
</protein>
<name>A0AAN5D2H6_9BILA</name>
<organism evidence="1 2">
    <name type="scientific">Pristionchus mayeri</name>
    <dbReference type="NCBI Taxonomy" id="1317129"/>
    <lineage>
        <taxon>Eukaryota</taxon>
        <taxon>Metazoa</taxon>
        <taxon>Ecdysozoa</taxon>
        <taxon>Nematoda</taxon>
        <taxon>Chromadorea</taxon>
        <taxon>Rhabditida</taxon>
        <taxon>Rhabditina</taxon>
        <taxon>Diplogasteromorpha</taxon>
        <taxon>Diplogasteroidea</taxon>
        <taxon>Neodiplogasteridae</taxon>
        <taxon>Pristionchus</taxon>
    </lineage>
</organism>
<dbReference type="AlphaFoldDB" id="A0AAN5D2H6"/>
<reference evidence="2" key="1">
    <citation type="submission" date="2022-10" db="EMBL/GenBank/DDBJ databases">
        <title>Genome assembly of Pristionchus species.</title>
        <authorList>
            <person name="Yoshida K."/>
            <person name="Sommer R.J."/>
        </authorList>
    </citation>
    <scope>NUCLEOTIDE SEQUENCE [LARGE SCALE GENOMIC DNA]</scope>
    <source>
        <strain evidence="2">RS5460</strain>
    </source>
</reference>
<accession>A0AAN5D2H6</accession>
<keyword evidence="2" id="KW-1185">Reference proteome</keyword>
<dbReference type="Proteomes" id="UP001328107">
    <property type="component" value="Unassembled WGS sequence"/>
</dbReference>
<dbReference type="EMBL" id="BTRK01000005">
    <property type="protein sequence ID" value="GMR55383.1"/>
    <property type="molecule type" value="Genomic_DNA"/>
</dbReference>
<evidence type="ECO:0000313" key="1">
    <source>
        <dbReference type="EMBL" id="GMR55383.1"/>
    </source>
</evidence>
<feature type="non-terminal residue" evidence="1">
    <location>
        <position position="1"/>
    </location>
</feature>
<gene>
    <name evidence="1" type="ORF">PMAYCL1PPCAC_25578</name>
</gene>
<comment type="caution">
    <text evidence="1">The sequence shown here is derived from an EMBL/GenBank/DDBJ whole genome shotgun (WGS) entry which is preliminary data.</text>
</comment>